<sequence length="459" mass="49575">MLADNSVSPADEQTTLTLCASDKAVHLLVMAPLYFEKPSGTPTCTEFMDFDILTASFHRTLATCLPHALGTNLRESTTAAVGDMSTTMLVTVNRASPTFPVVTKHVDSECTVAMMRASGFLPHVQPRAILDKTAQFVSNPMAGDPLVSLDIVYMSDGVGMLLVVSHGVVDMAAYCRFVYEWGLVASAMQGESVAGGVPRELDTDRRKFWAMVSEHTSSLNPLPIKEHFEELSKAGVTVAAGAVGATVFRLSADVAAMKKLASTRDEQCPGTTVPNFVSALLWRLIARAASPTTEFTYFSASLTIRSNPQFAEYWGNTATAKHIHAPTKAVRGEDMRYAAGLVEQCVRQFSVSDFAHIIGLFTSKDSTYVRNVGTYVGAPTAATLSVVNMSRIPFYGVNFGCGEPVKAFYQTIRMPGLCFIMPRSEEGGIEVFVCLTDAAARELAEDDVVQSHFVVEAAQ</sequence>
<organism evidence="1 2">
    <name type="scientific">Coemansia aciculifera</name>
    <dbReference type="NCBI Taxonomy" id="417176"/>
    <lineage>
        <taxon>Eukaryota</taxon>
        <taxon>Fungi</taxon>
        <taxon>Fungi incertae sedis</taxon>
        <taxon>Zoopagomycota</taxon>
        <taxon>Kickxellomycotina</taxon>
        <taxon>Kickxellomycetes</taxon>
        <taxon>Kickxellales</taxon>
        <taxon>Kickxellaceae</taxon>
        <taxon>Coemansia</taxon>
    </lineage>
</organism>
<dbReference type="EMBL" id="JANBVB010000053">
    <property type="protein sequence ID" value="KAJ2898642.1"/>
    <property type="molecule type" value="Genomic_DNA"/>
</dbReference>
<reference evidence="1" key="1">
    <citation type="submission" date="2022-07" db="EMBL/GenBank/DDBJ databases">
        <title>Phylogenomic reconstructions and comparative analyses of Kickxellomycotina fungi.</title>
        <authorList>
            <person name="Reynolds N.K."/>
            <person name="Stajich J.E."/>
            <person name="Barry K."/>
            <person name="Grigoriev I.V."/>
            <person name="Crous P."/>
            <person name="Smith M.E."/>
        </authorList>
    </citation>
    <scope>NUCLEOTIDE SEQUENCE</scope>
    <source>
        <strain evidence="1">CBS 190363</strain>
    </source>
</reference>
<comment type="caution">
    <text evidence="1">The sequence shown here is derived from an EMBL/GenBank/DDBJ whole genome shotgun (WGS) entry which is preliminary data.</text>
</comment>
<evidence type="ECO:0000313" key="2">
    <source>
        <dbReference type="Proteomes" id="UP001139981"/>
    </source>
</evidence>
<name>A0ACC1M7D8_9FUNG</name>
<accession>A0ACC1M7D8</accession>
<keyword evidence="2" id="KW-1185">Reference proteome</keyword>
<dbReference type="Proteomes" id="UP001139981">
    <property type="component" value="Unassembled WGS sequence"/>
</dbReference>
<proteinExistence type="predicted"/>
<protein>
    <submittedName>
        <fullName evidence="1">Uncharacterized protein</fullName>
    </submittedName>
</protein>
<gene>
    <name evidence="1" type="ORF">IWW38_001293</name>
</gene>
<evidence type="ECO:0000313" key="1">
    <source>
        <dbReference type="EMBL" id="KAJ2898642.1"/>
    </source>
</evidence>